<evidence type="ECO:0000256" key="4">
    <source>
        <dbReference type="ARBA" id="ARBA00022989"/>
    </source>
</evidence>
<protein>
    <submittedName>
        <fullName evidence="7">Permease YjgP/YjgQ family protein</fullName>
    </submittedName>
</protein>
<feature type="transmembrane region" description="Helical" evidence="6">
    <location>
        <begin position="348"/>
        <end position="368"/>
    </location>
</feature>
<reference evidence="7" key="1">
    <citation type="journal article" date="2005" name="Environ. Microbiol.">
        <title>Genetic and functional properties of uncultivated thermophilic crenarchaeotes from a subsurface gold mine as revealed by analysis of genome fragments.</title>
        <authorList>
            <person name="Nunoura T."/>
            <person name="Hirayama H."/>
            <person name="Takami H."/>
            <person name="Oida H."/>
            <person name="Nishi S."/>
            <person name="Shimamura S."/>
            <person name="Suzuki Y."/>
            <person name="Inagaki F."/>
            <person name="Takai K."/>
            <person name="Nealson K.H."/>
            <person name="Horikoshi K."/>
        </authorList>
    </citation>
    <scope>NUCLEOTIDE SEQUENCE</scope>
</reference>
<accession>H5S8L2</accession>
<sequence>MLGLVDRYLIREMVFPFVLAVAGFVLFIILNLIPQLSDFMLDRNVPLLTLFRMLAYRLPELLVYGLPVGVLFAIFWALGRLSHDRELVALQAAGFSLRRLMLPVVLMGFLTTGAAFAVGELWMPWANHQYYNLLREIFFIRSAPQIRESTFVKISDTAYAYIERYDPTTKKLSNVMVFDQGGGEYLAELNARFPKIIVAPEGEWDGEYWRLGHGKLHKLRDDGQFEYSLTFEKLSIRAGPYLQRVFAEQRTPHEMGIAELFQQIQVLQRSRLGAESLIVELHSKIAVPFSALIFALFGAPLSLIFAQGGAPRGRAAGVIISVLLVAAYQGLLLWMSTLGKRGLIDPALAPWVPNLLFAVIGVLLVIWLDRLSRLDLFARLRQLFWLVLVLGALSREGFAQEPPPVAFDLQADRLTIARDWSEIEASGYIRLTYEKGRVQADHLRAQRIHPLSEKETPEEWRIVAEGNVLWEGEGLKGESEKIELQIAWDGARWQFESARLQSATLEYDQGRLHAEEIALERTHSRTGEPVKARFTRFSGETRFQSAARKQETLRFQGEEARATLSSEGQLQLLQITTGEVTTCTCAEPIARSAYSIAAGSVRVEPNESVWATNILVKAYGLPVFWAPVYFASLKEETKNPLLPDFGQLPERGWYLRWRVPFVIDKDNTGTVMIDYYTRLPEVGTGIEYSYKFWGQQGQVSVYRLVGRGESWATDWTHQAQLPLRMRLSVGMTSRTGVLEQEAQRLFSRALLSASWGGVRWSMLWSRDQYLVLPEPDSDETVLYRFLEKAPELTLALAPWRLGPLPLSVIASTSWGRYREKKIDREILDESTRWESVLGVQSLAVGTDVLTVQASANYRLALYEPQRLRREAYDLTVATSLRPWPGLSADMTYAYRRVIGQSPFSFDTLTLVHQVGWRASWTTIPGKPNLSGGYDLDLKRFDPLRLGLRASGGGLDALFDWEYDLNRALWQRAALAVSGSWDAVSLQLTTAYLFPTRAFEDLIFKLSWGAQRLGMSVNLNRFALIRFNLETSWQWGSDWEFSLKGEYDLPTRRVTALQLGVIKKFCHACWQVGLYSDSRRIWLQAQITAFPTAQVRYSPTDQRLSFGS</sequence>
<feature type="transmembrane region" description="Helical" evidence="6">
    <location>
        <begin position="318"/>
        <end position="336"/>
    </location>
</feature>
<dbReference type="InterPro" id="IPR005495">
    <property type="entry name" value="LptG/LptF_permease"/>
</dbReference>
<keyword evidence="4 6" id="KW-1133">Transmembrane helix</keyword>
<evidence type="ECO:0000256" key="1">
    <source>
        <dbReference type="ARBA" id="ARBA00004651"/>
    </source>
</evidence>
<dbReference type="Pfam" id="PF03739">
    <property type="entry name" value="LptF_LptG"/>
    <property type="match status" value="1"/>
</dbReference>
<organism evidence="7">
    <name type="scientific">uncultured Acetothermia bacterium</name>
    <dbReference type="NCBI Taxonomy" id="236499"/>
    <lineage>
        <taxon>Bacteria</taxon>
        <taxon>Candidatus Bipolaricaulota</taxon>
        <taxon>environmental samples</taxon>
    </lineage>
</organism>
<name>H5S8L2_9BACT</name>
<dbReference type="GO" id="GO:0043190">
    <property type="term" value="C:ATP-binding cassette (ABC) transporter complex"/>
    <property type="evidence" value="ECO:0007669"/>
    <property type="project" value="TreeGrafter"/>
</dbReference>
<keyword evidence="3 6" id="KW-0812">Transmembrane</keyword>
<feature type="transmembrane region" description="Helical" evidence="6">
    <location>
        <begin position="61"/>
        <end position="79"/>
    </location>
</feature>
<dbReference type="EMBL" id="AP011634">
    <property type="protein sequence ID" value="BAL52611.1"/>
    <property type="molecule type" value="Genomic_DNA"/>
</dbReference>
<evidence type="ECO:0000256" key="6">
    <source>
        <dbReference type="SAM" id="Phobius"/>
    </source>
</evidence>
<keyword evidence="2" id="KW-1003">Cell membrane</keyword>
<feature type="transmembrane region" description="Helical" evidence="6">
    <location>
        <begin position="100"/>
        <end position="123"/>
    </location>
</feature>
<proteinExistence type="predicted"/>
<reference evidence="7" key="2">
    <citation type="journal article" date="2012" name="PLoS ONE">
        <title>A Deeply Branching Thermophilic Bacterium with an Ancient Acetyl-CoA Pathway Dominates a Subsurface Ecosystem.</title>
        <authorList>
            <person name="Takami H."/>
            <person name="Noguchi H."/>
            <person name="Takaki Y."/>
            <person name="Uchiyama I."/>
            <person name="Toyoda A."/>
            <person name="Nishi S."/>
            <person name="Chee G.-J."/>
            <person name="Arai W."/>
            <person name="Nunoura T."/>
            <person name="Itoh T."/>
            <person name="Hattori M."/>
            <person name="Takai K."/>
        </authorList>
    </citation>
    <scope>NUCLEOTIDE SEQUENCE</scope>
</reference>
<dbReference type="AlphaFoldDB" id="H5S8L2"/>
<evidence type="ECO:0000313" key="8">
    <source>
        <dbReference type="EMBL" id="BAL52611.1"/>
    </source>
</evidence>
<evidence type="ECO:0000256" key="3">
    <source>
        <dbReference type="ARBA" id="ARBA00022692"/>
    </source>
</evidence>
<evidence type="ECO:0000313" key="7">
    <source>
        <dbReference type="EMBL" id="BAL52498.1"/>
    </source>
</evidence>
<dbReference type="PANTHER" id="PTHR33529:SF6">
    <property type="entry name" value="YJGP_YJGQ FAMILY PERMEASE"/>
    <property type="match status" value="1"/>
</dbReference>
<feature type="transmembrane region" description="Helical" evidence="6">
    <location>
        <begin position="12"/>
        <end position="33"/>
    </location>
</feature>
<feature type="transmembrane region" description="Helical" evidence="6">
    <location>
        <begin position="285"/>
        <end position="306"/>
    </location>
</feature>
<keyword evidence="5 6" id="KW-0472">Membrane</keyword>
<evidence type="ECO:0000256" key="2">
    <source>
        <dbReference type="ARBA" id="ARBA00022475"/>
    </source>
</evidence>
<gene>
    <name evidence="7" type="ORF">HGMM_F01E02C41</name>
    <name evidence="8" type="ORF">HGMM_F01H03C13</name>
</gene>
<dbReference type="PANTHER" id="PTHR33529">
    <property type="entry name" value="SLR0882 PROTEIN-RELATED"/>
    <property type="match status" value="1"/>
</dbReference>
<dbReference type="EMBL" id="AP011629">
    <property type="protein sequence ID" value="BAL52498.1"/>
    <property type="molecule type" value="Genomic_DNA"/>
</dbReference>
<evidence type="ECO:0000256" key="5">
    <source>
        <dbReference type="ARBA" id="ARBA00023136"/>
    </source>
</evidence>
<dbReference type="GO" id="GO:0015920">
    <property type="term" value="P:lipopolysaccharide transport"/>
    <property type="evidence" value="ECO:0007669"/>
    <property type="project" value="TreeGrafter"/>
</dbReference>
<comment type="subcellular location">
    <subcellularLocation>
        <location evidence="1">Cell membrane</location>
        <topology evidence="1">Multi-pass membrane protein</topology>
    </subcellularLocation>
</comment>